<feature type="domain" description="AB hydrolase-1" evidence="2">
    <location>
        <begin position="81"/>
        <end position="333"/>
    </location>
</feature>
<dbReference type="SUPFAM" id="SSF53474">
    <property type="entry name" value="alpha/beta-Hydrolases"/>
    <property type="match status" value="1"/>
</dbReference>
<protein>
    <submittedName>
        <fullName evidence="3">Alpha/beta fold hydrolase</fullName>
    </submittedName>
</protein>
<dbReference type="OrthoDB" id="5853561at2"/>
<name>A0A6B8MSH7_KLEOX</name>
<dbReference type="EMBL" id="CP046115">
    <property type="protein sequence ID" value="QGN37284.1"/>
    <property type="molecule type" value="Genomic_DNA"/>
</dbReference>
<evidence type="ECO:0000313" key="4">
    <source>
        <dbReference type="Proteomes" id="UP000427108"/>
    </source>
</evidence>
<dbReference type="GO" id="GO:0016787">
    <property type="term" value="F:hydrolase activity"/>
    <property type="evidence" value="ECO:0007669"/>
    <property type="project" value="UniProtKB-KW"/>
</dbReference>
<dbReference type="InterPro" id="IPR000073">
    <property type="entry name" value="AB_hydrolase_1"/>
</dbReference>
<feature type="signal peptide" evidence="1">
    <location>
        <begin position="1"/>
        <end position="21"/>
    </location>
</feature>
<dbReference type="Proteomes" id="UP000427108">
    <property type="component" value="Chromosome"/>
</dbReference>
<keyword evidence="1" id="KW-0732">Signal</keyword>
<dbReference type="RefSeq" id="WP_154679745.1">
    <property type="nucleotide sequence ID" value="NZ_CP046115.1"/>
</dbReference>
<dbReference type="Pfam" id="PF00561">
    <property type="entry name" value="Abhydrolase_1"/>
    <property type="match status" value="1"/>
</dbReference>
<sequence length="346" mass="38521">MKLKATLFTTMLFASVSSTYAEYDPNLKSIDTPPAVSQQKFDLVKSEKLGQYAYSQGLESKFIETDGVRLHYVEGGNSGTPIIFIHGFGSTWKMWEPVMEKFKATHKVIAIDLPGLGQSSPIKNEDYSAQNVSTILLSAIKKIAGDEPIYFVTHDLGNSASYPLVANNQGYIKKVVFMDSPIPDKSMFEYAGYTPSGPGLGWHFGYFSFGDIAEKQIASDPSLFFSYFIKTYAGKKDIFTPQLLSELIEPYSTREKLHAAFGYYKSHAKSIAQNEQLLAEGKKLSIPSMALTGEKGVNDVLVKEMRSRFVQDPQNFKGVILPDTGHWMVEENPTAVSDELSQFLFN</sequence>
<evidence type="ECO:0000256" key="1">
    <source>
        <dbReference type="SAM" id="SignalP"/>
    </source>
</evidence>
<dbReference type="PANTHER" id="PTHR43329">
    <property type="entry name" value="EPOXIDE HYDROLASE"/>
    <property type="match status" value="1"/>
</dbReference>
<dbReference type="AlphaFoldDB" id="A0A6B8MSH7"/>
<evidence type="ECO:0000259" key="2">
    <source>
        <dbReference type="Pfam" id="PF00561"/>
    </source>
</evidence>
<evidence type="ECO:0000313" key="3">
    <source>
        <dbReference type="EMBL" id="QGN37284.1"/>
    </source>
</evidence>
<feature type="chain" id="PRO_5025692226" evidence="1">
    <location>
        <begin position="22"/>
        <end position="346"/>
    </location>
</feature>
<organism evidence="3 4">
    <name type="scientific">Klebsiella oxytoca</name>
    <dbReference type="NCBI Taxonomy" id="571"/>
    <lineage>
        <taxon>Bacteria</taxon>
        <taxon>Pseudomonadati</taxon>
        <taxon>Pseudomonadota</taxon>
        <taxon>Gammaproteobacteria</taxon>
        <taxon>Enterobacterales</taxon>
        <taxon>Enterobacteriaceae</taxon>
        <taxon>Klebsiella/Raoultella group</taxon>
        <taxon>Klebsiella</taxon>
    </lineage>
</organism>
<dbReference type="Gene3D" id="3.40.50.1820">
    <property type="entry name" value="alpha/beta hydrolase"/>
    <property type="match status" value="1"/>
</dbReference>
<proteinExistence type="predicted"/>
<dbReference type="InterPro" id="IPR029058">
    <property type="entry name" value="AB_hydrolase_fold"/>
</dbReference>
<gene>
    <name evidence="3" type="ORF">GJ746_08215</name>
</gene>
<reference evidence="3 4" key="1">
    <citation type="submission" date="2019-11" db="EMBL/GenBank/DDBJ databases">
        <title>Isolation and Application of One Kind of P-Hydroxybenzoic Acid Degrading Bacterium in Mitigating Cropping Obstacle of Cucumber.</title>
        <authorList>
            <person name="Wu F."/>
            <person name="An Y."/>
        </authorList>
    </citation>
    <scope>NUCLEOTIDE SEQUENCE [LARGE SCALE GENOMIC DNA]</scope>
    <source>
        <strain evidence="3 4">P620</strain>
    </source>
</reference>
<keyword evidence="3" id="KW-0378">Hydrolase</keyword>
<accession>A0A6B8MSH7</accession>